<keyword evidence="2" id="KW-1185">Reference proteome</keyword>
<sequence length="184" mass="20079">MAIRRRQRIVTESLSQTPLCRVINSYCTVDSATLFWPPIESPVFQHTSQLISTRGKIRVKCQTAAGSWAGAGSWKLADGGSWSASHGASVATGGPPEDVSTSLGFWRRHYFTRVLWRRDWRSASPQPQLPASSGSLASALAVAPRILQVEGIAAMIGLRTEVIMHMMELRCKLCICDLVAIVVA</sequence>
<gene>
    <name evidence="1" type="ORF">PoB_001974200</name>
</gene>
<evidence type="ECO:0000313" key="1">
    <source>
        <dbReference type="EMBL" id="GFN93236.1"/>
    </source>
</evidence>
<reference evidence="1 2" key="1">
    <citation type="journal article" date="2021" name="Elife">
        <title>Chloroplast acquisition without the gene transfer in kleptoplastic sea slugs, Plakobranchus ocellatus.</title>
        <authorList>
            <person name="Maeda T."/>
            <person name="Takahashi S."/>
            <person name="Yoshida T."/>
            <person name="Shimamura S."/>
            <person name="Takaki Y."/>
            <person name="Nagai Y."/>
            <person name="Toyoda A."/>
            <person name="Suzuki Y."/>
            <person name="Arimoto A."/>
            <person name="Ishii H."/>
            <person name="Satoh N."/>
            <person name="Nishiyama T."/>
            <person name="Hasebe M."/>
            <person name="Maruyama T."/>
            <person name="Minagawa J."/>
            <person name="Obokata J."/>
            <person name="Shigenobu S."/>
        </authorList>
    </citation>
    <scope>NUCLEOTIDE SEQUENCE [LARGE SCALE GENOMIC DNA]</scope>
</reference>
<dbReference type="AlphaFoldDB" id="A0AAV3ZFH2"/>
<comment type="caution">
    <text evidence="1">The sequence shown here is derived from an EMBL/GenBank/DDBJ whole genome shotgun (WGS) entry which is preliminary data.</text>
</comment>
<organism evidence="1 2">
    <name type="scientific">Plakobranchus ocellatus</name>
    <dbReference type="NCBI Taxonomy" id="259542"/>
    <lineage>
        <taxon>Eukaryota</taxon>
        <taxon>Metazoa</taxon>
        <taxon>Spiralia</taxon>
        <taxon>Lophotrochozoa</taxon>
        <taxon>Mollusca</taxon>
        <taxon>Gastropoda</taxon>
        <taxon>Heterobranchia</taxon>
        <taxon>Euthyneura</taxon>
        <taxon>Panpulmonata</taxon>
        <taxon>Sacoglossa</taxon>
        <taxon>Placobranchoidea</taxon>
        <taxon>Plakobranchidae</taxon>
        <taxon>Plakobranchus</taxon>
    </lineage>
</organism>
<evidence type="ECO:0000313" key="2">
    <source>
        <dbReference type="Proteomes" id="UP000735302"/>
    </source>
</evidence>
<proteinExistence type="predicted"/>
<protein>
    <submittedName>
        <fullName evidence="1">Uncharacterized protein</fullName>
    </submittedName>
</protein>
<accession>A0AAV3ZFH2</accession>
<dbReference type="EMBL" id="BLXT01002328">
    <property type="protein sequence ID" value="GFN93236.1"/>
    <property type="molecule type" value="Genomic_DNA"/>
</dbReference>
<dbReference type="Proteomes" id="UP000735302">
    <property type="component" value="Unassembled WGS sequence"/>
</dbReference>
<name>A0AAV3ZFH2_9GAST</name>